<dbReference type="Proteomes" id="UP000479000">
    <property type="component" value="Unassembled WGS sequence"/>
</dbReference>
<evidence type="ECO:0000313" key="1">
    <source>
        <dbReference type="EMBL" id="CAB0001164.1"/>
    </source>
</evidence>
<dbReference type="AlphaFoldDB" id="A0A6H5GCG7"/>
<accession>A0A6H5GCG7</accession>
<proteinExistence type="predicted"/>
<keyword evidence="2" id="KW-1185">Reference proteome</keyword>
<name>A0A6H5GCG7_9HEMI</name>
<dbReference type="EMBL" id="CADCXU010010432">
    <property type="protein sequence ID" value="CAB0001164.1"/>
    <property type="molecule type" value="Genomic_DNA"/>
</dbReference>
<gene>
    <name evidence="1" type="ORF">NTEN_LOCUS6951</name>
</gene>
<reference evidence="1 2" key="1">
    <citation type="submission" date="2020-02" db="EMBL/GenBank/DDBJ databases">
        <authorList>
            <person name="Ferguson B K."/>
        </authorList>
    </citation>
    <scope>NUCLEOTIDE SEQUENCE [LARGE SCALE GENOMIC DNA]</scope>
</reference>
<sequence>MAPRMDKMYITDRYFSRIGAHPFPRRSVTTFSRCGFADRPVKYGAMTPRMDKVYITDRYFSRIGAHPKPKLAQVGLDPRTRSVRIRKQLKNTNNILYTNFKTRQKLKYVKLEEYEKYPRILKAICRSRSSVEQNVFEHYANYSIAENQLFALVTGQLHCPIHTITIYKADTGEILQFPLCVSSSRIAGLLFGVTCAIGQTPFGVLIRCKKPYENLRVKIPSAVPVCPPMEDGGGVGRFHLRLDKTGLLFLRPDGNECYLRNE</sequence>
<protein>
    <submittedName>
        <fullName evidence="1">Uncharacterized protein</fullName>
    </submittedName>
</protein>
<organism evidence="1 2">
    <name type="scientific">Nesidiocoris tenuis</name>
    <dbReference type="NCBI Taxonomy" id="355587"/>
    <lineage>
        <taxon>Eukaryota</taxon>
        <taxon>Metazoa</taxon>
        <taxon>Ecdysozoa</taxon>
        <taxon>Arthropoda</taxon>
        <taxon>Hexapoda</taxon>
        <taxon>Insecta</taxon>
        <taxon>Pterygota</taxon>
        <taxon>Neoptera</taxon>
        <taxon>Paraneoptera</taxon>
        <taxon>Hemiptera</taxon>
        <taxon>Heteroptera</taxon>
        <taxon>Panheteroptera</taxon>
        <taxon>Cimicomorpha</taxon>
        <taxon>Miridae</taxon>
        <taxon>Dicyphina</taxon>
        <taxon>Nesidiocoris</taxon>
    </lineage>
</organism>
<evidence type="ECO:0000313" key="2">
    <source>
        <dbReference type="Proteomes" id="UP000479000"/>
    </source>
</evidence>